<organism evidence="5 6">
    <name type="scientific">Drosophila yakuba</name>
    <name type="common">Fruit fly</name>
    <dbReference type="NCBI Taxonomy" id="7245"/>
    <lineage>
        <taxon>Eukaryota</taxon>
        <taxon>Metazoa</taxon>
        <taxon>Ecdysozoa</taxon>
        <taxon>Arthropoda</taxon>
        <taxon>Hexapoda</taxon>
        <taxon>Insecta</taxon>
        <taxon>Pterygota</taxon>
        <taxon>Neoptera</taxon>
        <taxon>Endopterygota</taxon>
        <taxon>Diptera</taxon>
        <taxon>Brachycera</taxon>
        <taxon>Muscomorpha</taxon>
        <taxon>Ephydroidea</taxon>
        <taxon>Drosophilidae</taxon>
        <taxon>Drosophila</taxon>
        <taxon>Sophophora</taxon>
    </lineage>
</organism>
<accession>B4IUJ4</accession>
<evidence type="ECO:0000256" key="2">
    <source>
        <dbReference type="SAM" id="MobiDB-lite"/>
    </source>
</evidence>
<feature type="region of interest" description="Disordered" evidence="2">
    <location>
        <begin position="790"/>
        <end position="833"/>
    </location>
</feature>
<feature type="domain" description="IC97/Casc1 N-terminal" evidence="4">
    <location>
        <begin position="24"/>
        <end position="223"/>
    </location>
</feature>
<name>B4IUJ4_DROYA</name>
<dbReference type="GO" id="GO:0008017">
    <property type="term" value="F:microtubule binding"/>
    <property type="evidence" value="ECO:0007669"/>
    <property type="project" value="TreeGrafter"/>
</dbReference>
<dbReference type="AlphaFoldDB" id="B4IUJ4"/>
<dbReference type="PANTHER" id="PTHR20929">
    <property type="entry name" value="LUNG ADENOMA SUSCEPTIBILITY 1-RELATED"/>
    <property type="match status" value="1"/>
</dbReference>
<evidence type="ECO:0000256" key="1">
    <source>
        <dbReference type="ARBA" id="ARBA00024332"/>
    </source>
</evidence>
<dbReference type="Proteomes" id="UP000002282">
    <property type="component" value="Unassembled WGS sequence"/>
</dbReference>
<feature type="compositionally biased region" description="Basic and acidic residues" evidence="2">
    <location>
        <begin position="822"/>
        <end position="833"/>
    </location>
</feature>
<dbReference type="HOGENOM" id="CLU_009577_0_0_1"/>
<dbReference type="InterPro" id="IPR023247">
    <property type="entry name" value="IC97/Dnai7-like"/>
</dbReference>
<dbReference type="InterPro" id="IPR022110">
    <property type="entry name" value="CASC1_C"/>
</dbReference>
<keyword evidence="6" id="KW-1185">Reference proteome</keyword>
<comment type="similarity">
    <text evidence="1">Belongs to the DNAI7 family.</text>
</comment>
<gene>
    <name evidence="5" type="primary">Dyak\GE22724</name>
    <name evidence="5" type="synonym">dyak_GLEANR_6465</name>
    <name evidence="5" type="synonym">GE22724</name>
    <name evidence="5" type="ORF">Dyak_GE22724</name>
</gene>
<dbReference type="EMBL" id="CH891930">
    <property type="protein sequence ID" value="EDX00058.2"/>
    <property type="molecule type" value="Genomic_DNA"/>
</dbReference>
<dbReference type="KEGG" id="dya:Dyak_GE22724"/>
<reference evidence="5 6" key="2">
    <citation type="journal article" date="2007" name="PLoS Biol.">
        <title>Principles of genome evolution in the Drosophila melanogaster species group.</title>
        <authorList>
            <person name="Ranz J.M."/>
            <person name="Maurin D."/>
            <person name="Chan Y.S."/>
            <person name="von Grotthuss M."/>
            <person name="Hillier L.W."/>
            <person name="Roote J."/>
            <person name="Ashburner M."/>
            <person name="Bergman C.M."/>
        </authorList>
    </citation>
    <scope>NUCLEOTIDE SEQUENCE [LARGE SCALE GENOMIC DNA]</scope>
    <source>
        <strain evidence="6">Tai18E2 / Tucson 14021-0261.01</strain>
    </source>
</reference>
<sequence>MVKESGTYAETTVLISEAEMMERQKNYTIRMHDIAAACSTFRKALLHFRMLEEERSNQERWDQFLRCDGLPKVRSPIEIRTFLAKIRHFEEIETKNSIDWTMGVDERSILTQDIYKKDLTRPVLQRTAVDNPGSYFESNLKKCMDVLQQVDILMDNEVEMERMQKNVLTDLLEVYRDVQLEIESLFDRLTYRILRMQKAYMKSVNGIVARWSHSCDIWRMDLWGLYNVPILFQQLEVPLMMVDFKETGVKVQVPQSALWDCLTIRCVHTSFDHQSPQAKSYEPLTVDSAFMPNAGLTDMEESVVGEWLMQNDIQEETLNIMNRRRAEYEELMQLIVERTEQAAKEAKFGKGGDGDKRPKIVIPKVPKAVPLVPQGMYPEIFNEFLFREEDQYKQFLRTYFHPDNLSLTPEEVNLRECIIVGGIYNISFVRRPDQTQFEKFNIILHEKGRVLEVIPQVVAQKDNRKSRLTEYTRMTLGTSQMKLNDDELPFFVVTLQLPPDLCRWGKPEVCHYLRELQTPTRTPDGATLVTLNLLSPIRISTELNKRDDSSVRSTLANQFSPPLKSLLKQSIIYGPFPSRGEPITDFNLEKPLNKIEIMKLEKICLPRIISSFKFPSEFIEDHLTAEALKAKPNRLVKRSDTETTIEAKTPAEVFFNFESQDRPERTFPIFDKAGVLEFSSADFLSYFNSADTATACGLVSTLETIKEKYLQRPLEMLDQVDLQKSKKSEKKAEKWENKSIDGRSSALSFRERSSFVHINGKKSGLDAKTKINDSDIMIAISSSDIKLKNTNLQNKMDMPRASKTRQSRSGSAMKRRSTRKSSRLDDTDKTRPVDSEPPIWLDHWTKKYIMESQIDLETNTLTFRTDRLGIFGLAFKRYEHFPFRDWCLQPSEDNPDEIILSLDTFHVRMIFYITARGVRGYVTDLVKGYTAKPVKYLDFVEPISDFRKLRKLLIEKNLNIFAENDASYYIKNGYFSIKHIASELHTYNTMALQCKLMKFYRSSWNRLAQRRDIIMDMKIAKDNSDYSEVTMRITPEKTTFVKISEMCSDDVNVVKLRYEETWRNVNTYNDFGQAIYSLNPHSLEGSNKDAMLFVYIKRLLNEIRPLSYS</sequence>
<evidence type="ECO:0000313" key="6">
    <source>
        <dbReference type="Proteomes" id="UP000002282"/>
    </source>
</evidence>
<dbReference type="OrthoDB" id="7737418at2759"/>
<evidence type="ECO:0000259" key="3">
    <source>
        <dbReference type="Pfam" id="PF12366"/>
    </source>
</evidence>
<protein>
    <recommendedName>
        <fullName evidence="7">CASC1 C-terminal domain-containing protein</fullName>
    </recommendedName>
</protein>
<reference evidence="5 6" key="1">
    <citation type="journal article" date="2007" name="Nature">
        <title>Evolution of genes and genomes on the Drosophila phylogeny.</title>
        <authorList>
            <consortium name="Drosophila 12 Genomes Consortium"/>
            <person name="Clark A.G."/>
            <person name="Eisen M.B."/>
            <person name="Smith D.R."/>
            <person name="Bergman C.M."/>
            <person name="Oliver B."/>
            <person name="Markow T.A."/>
            <person name="Kaufman T.C."/>
            <person name="Kellis M."/>
            <person name="Gelbart W."/>
            <person name="Iyer V.N."/>
            <person name="Pollard D.A."/>
            <person name="Sackton T.B."/>
            <person name="Larracuente A.M."/>
            <person name="Singh N.D."/>
            <person name="Abad J.P."/>
            <person name="Abt D.N."/>
            <person name="Adryan B."/>
            <person name="Aguade M."/>
            <person name="Akashi H."/>
            <person name="Anderson W.W."/>
            <person name="Aquadro C.F."/>
            <person name="Ardell D.H."/>
            <person name="Arguello R."/>
            <person name="Artieri C.G."/>
            <person name="Barbash D.A."/>
            <person name="Barker D."/>
            <person name="Barsanti P."/>
            <person name="Batterham P."/>
            <person name="Batzoglou S."/>
            <person name="Begun D."/>
            <person name="Bhutkar A."/>
            <person name="Blanco E."/>
            <person name="Bosak S.A."/>
            <person name="Bradley R.K."/>
            <person name="Brand A.D."/>
            <person name="Brent M.R."/>
            <person name="Brooks A.N."/>
            <person name="Brown R.H."/>
            <person name="Butlin R.K."/>
            <person name="Caggese C."/>
            <person name="Calvi B.R."/>
            <person name="Bernardo de Carvalho A."/>
            <person name="Caspi A."/>
            <person name="Castrezana S."/>
            <person name="Celniker S.E."/>
            <person name="Chang J.L."/>
            <person name="Chapple C."/>
            <person name="Chatterji S."/>
            <person name="Chinwalla A."/>
            <person name="Civetta A."/>
            <person name="Clifton S.W."/>
            <person name="Comeron J.M."/>
            <person name="Costello J.C."/>
            <person name="Coyne J.A."/>
            <person name="Daub J."/>
            <person name="David R.G."/>
            <person name="Delcher A.L."/>
            <person name="Delehaunty K."/>
            <person name="Do C.B."/>
            <person name="Ebling H."/>
            <person name="Edwards K."/>
            <person name="Eickbush T."/>
            <person name="Evans J.D."/>
            <person name="Filipski A."/>
            <person name="Findeiss S."/>
            <person name="Freyhult E."/>
            <person name="Fulton L."/>
            <person name="Fulton R."/>
            <person name="Garcia A.C."/>
            <person name="Gardiner A."/>
            <person name="Garfield D.A."/>
            <person name="Garvin B.E."/>
            <person name="Gibson G."/>
            <person name="Gilbert D."/>
            <person name="Gnerre S."/>
            <person name="Godfrey J."/>
            <person name="Good R."/>
            <person name="Gotea V."/>
            <person name="Gravely B."/>
            <person name="Greenberg A.J."/>
            <person name="Griffiths-Jones S."/>
            <person name="Gross S."/>
            <person name="Guigo R."/>
            <person name="Gustafson E.A."/>
            <person name="Haerty W."/>
            <person name="Hahn M.W."/>
            <person name="Halligan D.L."/>
            <person name="Halpern A.L."/>
            <person name="Halter G.M."/>
            <person name="Han M.V."/>
            <person name="Heger A."/>
            <person name="Hillier L."/>
            <person name="Hinrichs A.S."/>
            <person name="Holmes I."/>
            <person name="Hoskins R.A."/>
            <person name="Hubisz M.J."/>
            <person name="Hultmark D."/>
            <person name="Huntley M.A."/>
            <person name="Jaffe D.B."/>
            <person name="Jagadeeshan S."/>
            <person name="Jeck W.R."/>
            <person name="Johnson J."/>
            <person name="Jones C.D."/>
            <person name="Jordan W.C."/>
            <person name="Karpen G.H."/>
            <person name="Kataoka E."/>
            <person name="Keightley P.D."/>
            <person name="Kheradpour P."/>
            <person name="Kirkness E.F."/>
            <person name="Koerich L.B."/>
            <person name="Kristiansen K."/>
            <person name="Kudrna D."/>
            <person name="Kulathinal R.J."/>
            <person name="Kumar S."/>
            <person name="Kwok R."/>
            <person name="Lander E."/>
            <person name="Langley C.H."/>
            <person name="Lapoint R."/>
            <person name="Lazzaro B.P."/>
            <person name="Lee S.J."/>
            <person name="Levesque L."/>
            <person name="Li R."/>
            <person name="Lin C.F."/>
            <person name="Lin M.F."/>
            <person name="Lindblad-Toh K."/>
            <person name="Llopart A."/>
            <person name="Long M."/>
            <person name="Low L."/>
            <person name="Lozovsky E."/>
            <person name="Lu J."/>
            <person name="Luo M."/>
            <person name="Machado C.A."/>
            <person name="Makalowski W."/>
            <person name="Marzo M."/>
            <person name="Matsuda M."/>
            <person name="Matzkin L."/>
            <person name="McAllister B."/>
            <person name="McBride C.S."/>
            <person name="McKernan B."/>
            <person name="McKernan K."/>
            <person name="Mendez-Lago M."/>
            <person name="Minx P."/>
            <person name="Mollenhauer M.U."/>
            <person name="Montooth K."/>
            <person name="Mount S.M."/>
            <person name="Mu X."/>
            <person name="Myers E."/>
            <person name="Negre B."/>
            <person name="Newfeld S."/>
            <person name="Nielsen R."/>
            <person name="Noor M.A."/>
            <person name="O'Grady P."/>
            <person name="Pachter L."/>
            <person name="Papaceit M."/>
            <person name="Parisi M.J."/>
            <person name="Parisi M."/>
            <person name="Parts L."/>
            <person name="Pedersen J.S."/>
            <person name="Pesole G."/>
            <person name="Phillippy A.M."/>
            <person name="Ponting C.P."/>
            <person name="Pop M."/>
            <person name="Porcelli D."/>
            <person name="Powell J.R."/>
            <person name="Prohaska S."/>
            <person name="Pruitt K."/>
            <person name="Puig M."/>
            <person name="Quesneville H."/>
            <person name="Ram K.R."/>
            <person name="Rand D."/>
            <person name="Rasmussen M.D."/>
            <person name="Reed L.K."/>
            <person name="Reenan R."/>
            <person name="Reily A."/>
            <person name="Remington K.A."/>
            <person name="Rieger T.T."/>
            <person name="Ritchie M.G."/>
            <person name="Robin C."/>
            <person name="Rogers Y.H."/>
            <person name="Rohde C."/>
            <person name="Rozas J."/>
            <person name="Rubenfield M.J."/>
            <person name="Ruiz A."/>
            <person name="Russo S."/>
            <person name="Salzberg S.L."/>
            <person name="Sanchez-Gracia A."/>
            <person name="Saranga D.J."/>
            <person name="Sato H."/>
            <person name="Schaeffer S.W."/>
            <person name="Schatz M.C."/>
            <person name="Schlenke T."/>
            <person name="Schwartz R."/>
            <person name="Segarra C."/>
            <person name="Singh R.S."/>
            <person name="Sirot L."/>
            <person name="Sirota M."/>
            <person name="Sisneros N.B."/>
            <person name="Smith C.D."/>
            <person name="Smith T.F."/>
            <person name="Spieth J."/>
            <person name="Stage D.E."/>
            <person name="Stark A."/>
            <person name="Stephan W."/>
            <person name="Strausberg R.L."/>
            <person name="Strempel S."/>
            <person name="Sturgill D."/>
            <person name="Sutton G."/>
            <person name="Sutton G.G."/>
            <person name="Tao W."/>
            <person name="Teichmann S."/>
            <person name="Tobari Y.N."/>
            <person name="Tomimura Y."/>
            <person name="Tsolas J.M."/>
            <person name="Valente V.L."/>
            <person name="Venter E."/>
            <person name="Venter J.C."/>
            <person name="Vicario S."/>
            <person name="Vieira F.G."/>
            <person name="Vilella A.J."/>
            <person name="Villasante A."/>
            <person name="Walenz B."/>
            <person name="Wang J."/>
            <person name="Wasserman M."/>
            <person name="Watts T."/>
            <person name="Wilson D."/>
            <person name="Wilson R.K."/>
            <person name="Wing R.A."/>
            <person name="Wolfner M.F."/>
            <person name="Wong A."/>
            <person name="Wong G.K."/>
            <person name="Wu C.I."/>
            <person name="Wu G."/>
            <person name="Yamamoto D."/>
            <person name="Yang H.P."/>
            <person name="Yang S.P."/>
            <person name="Yorke J.A."/>
            <person name="Yoshida K."/>
            <person name="Zdobnov E."/>
            <person name="Zhang P."/>
            <person name="Zhang Y."/>
            <person name="Zimin A.V."/>
            <person name="Baldwin J."/>
            <person name="Abdouelleil A."/>
            <person name="Abdulkadir J."/>
            <person name="Abebe A."/>
            <person name="Abera B."/>
            <person name="Abreu J."/>
            <person name="Acer S.C."/>
            <person name="Aftuck L."/>
            <person name="Alexander A."/>
            <person name="An P."/>
            <person name="Anderson E."/>
            <person name="Anderson S."/>
            <person name="Arachi H."/>
            <person name="Azer M."/>
            <person name="Bachantsang P."/>
            <person name="Barry A."/>
            <person name="Bayul T."/>
            <person name="Berlin A."/>
            <person name="Bessette D."/>
            <person name="Bloom T."/>
            <person name="Blye J."/>
            <person name="Boguslavskiy L."/>
            <person name="Bonnet C."/>
            <person name="Boukhgalter B."/>
            <person name="Bourzgui I."/>
            <person name="Brown A."/>
            <person name="Cahill P."/>
            <person name="Channer S."/>
            <person name="Cheshatsang Y."/>
            <person name="Chuda L."/>
            <person name="Citroen M."/>
            <person name="Collymore A."/>
            <person name="Cooke P."/>
            <person name="Costello M."/>
            <person name="D'Aco K."/>
            <person name="Daza R."/>
            <person name="De Haan G."/>
            <person name="DeGray S."/>
            <person name="DeMaso C."/>
            <person name="Dhargay N."/>
            <person name="Dooley K."/>
            <person name="Dooley E."/>
            <person name="Doricent M."/>
            <person name="Dorje P."/>
            <person name="Dorjee K."/>
            <person name="Dupes A."/>
            <person name="Elong R."/>
            <person name="Falk J."/>
            <person name="Farina A."/>
            <person name="Faro S."/>
            <person name="Ferguson D."/>
            <person name="Fisher S."/>
            <person name="Foley C.D."/>
            <person name="Franke A."/>
            <person name="Friedrich D."/>
            <person name="Gadbois L."/>
            <person name="Gearin G."/>
            <person name="Gearin C.R."/>
            <person name="Giannoukos G."/>
            <person name="Goode T."/>
            <person name="Graham J."/>
            <person name="Grandbois E."/>
            <person name="Grewal S."/>
            <person name="Gyaltsen K."/>
            <person name="Hafez N."/>
            <person name="Hagos B."/>
            <person name="Hall J."/>
            <person name="Henson C."/>
            <person name="Hollinger A."/>
            <person name="Honan T."/>
            <person name="Huard M.D."/>
            <person name="Hughes L."/>
            <person name="Hurhula B."/>
            <person name="Husby M.E."/>
            <person name="Kamat A."/>
            <person name="Kanga B."/>
            <person name="Kashin S."/>
            <person name="Khazanovich D."/>
            <person name="Kisner P."/>
            <person name="Lance K."/>
            <person name="Lara M."/>
            <person name="Lee W."/>
            <person name="Lennon N."/>
            <person name="Letendre F."/>
            <person name="LeVine R."/>
            <person name="Lipovsky A."/>
            <person name="Liu X."/>
            <person name="Liu J."/>
            <person name="Liu S."/>
            <person name="Lokyitsang T."/>
            <person name="Lokyitsang Y."/>
            <person name="Lubonja R."/>
            <person name="Lui A."/>
            <person name="MacDonald P."/>
            <person name="Magnisalis V."/>
            <person name="Maru K."/>
            <person name="Matthews C."/>
            <person name="McCusker W."/>
            <person name="McDonough S."/>
            <person name="Mehta T."/>
            <person name="Meldrim J."/>
            <person name="Meneus L."/>
            <person name="Mihai O."/>
            <person name="Mihalev A."/>
            <person name="Mihova T."/>
            <person name="Mittelman R."/>
            <person name="Mlenga V."/>
            <person name="Montmayeur A."/>
            <person name="Mulrain L."/>
            <person name="Navidi A."/>
            <person name="Naylor J."/>
            <person name="Negash T."/>
            <person name="Nguyen T."/>
            <person name="Nguyen N."/>
            <person name="Nicol R."/>
            <person name="Norbu C."/>
            <person name="Norbu N."/>
            <person name="Novod N."/>
            <person name="O'Neill B."/>
            <person name="Osman S."/>
            <person name="Markiewicz E."/>
            <person name="Oyono O.L."/>
            <person name="Patti C."/>
            <person name="Phunkhang P."/>
            <person name="Pierre F."/>
            <person name="Priest M."/>
            <person name="Raghuraman S."/>
            <person name="Rege F."/>
            <person name="Reyes R."/>
            <person name="Rise C."/>
            <person name="Rogov P."/>
            <person name="Ross K."/>
            <person name="Ryan E."/>
            <person name="Settipalli S."/>
            <person name="Shea T."/>
            <person name="Sherpa N."/>
            <person name="Shi L."/>
            <person name="Shih D."/>
            <person name="Sparrow T."/>
            <person name="Spaulding J."/>
            <person name="Stalker J."/>
            <person name="Stange-Thomann N."/>
            <person name="Stavropoulos S."/>
            <person name="Stone C."/>
            <person name="Strader C."/>
            <person name="Tesfaye S."/>
            <person name="Thomson T."/>
            <person name="Thoulutsang Y."/>
            <person name="Thoulutsang D."/>
            <person name="Topham K."/>
            <person name="Topping I."/>
            <person name="Tsamla T."/>
            <person name="Vassiliev H."/>
            <person name="Vo A."/>
            <person name="Wangchuk T."/>
            <person name="Wangdi T."/>
            <person name="Weiand M."/>
            <person name="Wilkinson J."/>
            <person name="Wilson A."/>
            <person name="Yadav S."/>
            <person name="Young G."/>
            <person name="Yu Q."/>
            <person name="Zembek L."/>
            <person name="Zhong D."/>
            <person name="Zimmer A."/>
            <person name="Zwirko Z."/>
            <person name="Jaffe D.B."/>
            <person name="Alvarez P."/>
            <person name="Brockman W."/>
            <person name="Butler J."/>
            <person name="Chin C."/>
            <person name="Gnerre S."/>
            <person name="Grabherr M."/>
            <person name="Kleber M."/>
            <person name="Mauceli E."/>
            <person name="MacCallum I."/>
        </authorList>
    </citation>
    <scope>NUCLEOTIDE SEQUENCE [LARGE SCALE GENOMIC DNA]</scope>
    <source>
        <strain evidence="6">Tai18E2 / Tucson 14021-0261.01</strain>
    </source>
</reference>
<evidence type="ECO:0000313" key="5">
    <source>
        <dbReference type="EMBL" id="EDX00058.2"/>
    </source>
</evidence>
<dbReference type="eggNOG" id="ENOG502T81V">
    <property type="taxonomic scope" value="Eukaryota"/>
</dbReference>
<proteinExistence type="inferred from homology"/>
<dbReference type="PANTHER" id="PTHR20929:SF11">
    <property type="entry name" value="DYNEIN AXONEMAL INTERMEDIATE CHAIN 7"/>
    <property type="match status" value="1"/>
</dbReference>
<evidence type="ECO:0000259" key="4">
    <source>
        <dbReference type="Pfam" id="PF15927"/>
    </source>
</evidence>
<feature type="domain" description="CASC1 C-terminal" evidence="3">
    <location>
        <begin position="842"/>
        <end position="1061"/>
    </location>
</feature>
<dbReference type="Pfam" id="PF15927">
    <property type="entry name" value="Casc1_N"/>
    <property type="match status" value="1"/>
</dbReference>
<dbReference type="GO" id="GO:0048487">
    <property type="term" value="F:beta-tubulin binding"/>
    <property type="evidence" value="ECO:0007669"/>
    <property type="project" value="TreeGrafter"/>
</dbReference>
<dbReference type="InterPro" id="IPR031826">
    <property type="entry name" value="IC97/Casc1_N"/>
</dbReference>
<evidence type="ECO:0008006" key="7">
    <source>
        <dbReference type="Google" id="ProtNLM"/>
    </source>
</evidence>
<dbReference type="Pfam" id="PF12366">
    <property type="entry name" value="Casc1_C"/>
    <property type="match status" value="1"/>
</dbReference>